<dbReference type="InterPro" id="IPR001387">
    <property type="entry name" value="Cro/C1-type_HTH"/>
</dbReference>
<dbReference type="AlphaFoldDB" id="H0HQY0"/>
<dbReference type="OrthoDB" id="8117262at2"/>
<dbReference type="InterPro" id="IPR010982">
    <property type="entry name" value="Lambda_DNA-bd_dom_sf"/>
</dbReference>
<accession>H0HQY0</accession>
<reference evidence="2 3" key="1">
    <citation type="journal article" date="2012" name="J. Bacteriol.">
        <title>Draft Genome Sequence of Mesorhizobium alhagi CCNWXJ12-2T, a Novel Salt-Resistant Species Isolated from the Desert of Northwestern China.</title>
        <authorList>
            <person name="Zhou M."/>
            <person name="Chen W."/>
            <person name="Chen H."/>
            <person name="Wei G."/>
        </authorList>
    </citation>
    <scope>NUCLEOTIDE SEQUENCE [LARGE SCALE GENOMIC DNA]</scope>
    <source>
        <strain evidence="2 3">CCNWXJ12-2</strain>
    </source>
</reference>
<protein>
    <recommendedName>
        <fullName evidence="1">HTH cro/C1-type domain-containing protein</fullName>
    </recommendedName>
</protein>
<evidence type="ECO:0000259" key="1">
    <source>
        <dbReference type="PROSITE" id="PS50943"/>
    </source>
</evidence>
<dbReference type="Gene3D" id="1.10.260.40">
    <property type="entry name" value="lambda repressor-like DNA-binding domains"/>
    <property type="match status" value="1"/>
</dbReference>
<feature type="domain" description="HTH cro/C1-type" evidence="1">
    <location>
        <begin position="8"/>
        <end position="41"/>
    </location>
</feature>
<evidence type="ECO:0000313" key="2">
    <source>
        <dbReference type="EMBL" id="EHK56842.1"/>
    </source>
</evidence>
<dbReference type="Pfam" id="PF01381">
    <property type="entry name" value="HTH_3"/>
    <property type="match status" value="1"/>
</dbReference>
<dbReference type="EMBL" id="AHAM01000097">
    <property type="protein sequence ID" value="EHK56842.1"/>
    <property type="molecule type" value="Genomic_DNA"/>
</dbReference>
<dbReference type="CDD" id="cd00093">
    <property type="entry name" value="HTH_XRE"/>
    <property type="match status" value="1"/>
</dbReference>
<proteinExistence type="predicted"/>
<evidence type="ECO:0000313" key="3">
    <source>
        <dbReference type="Proteomes" id="UP000003250"/>
    </source>
</evidence>
<dbReference type="PATRIC" id="fig|1107882.3.peg.2509"/>
<dbReference type="SMART" id="SM00530">
    <property type="entry name" value="HTH_XRE"/>
    <property type="match status" value="1"/>
</dbReference>
<organism evidence="2 3">
    <name type="scientific">Mesorhizobium alhagi CCNWXJ12-2</name>
    <dbReference type="NCBI Taxonomy" id="1107882"/>
    <lineage>
        <taxon>Bacteria</taxon>
        <taxon>Pseudomonadati</taxon>
        <taxon>Pseudomonadota</taxon>
        <taxon>Alphaproteobacteria</taxon>
        <taxon>Hyphomicrobiales</taxon>
        <taxon>Phyllobacteriaceae</taxon>
        <taxon>Allomesorhizobium</taxon>
    </lineage>
</organism>
<name>H0HQY0_9HYPH</name>
<dbReference type="SUPFAM" id="SSF47413">
    <property type="entry name" value="lambda repressor-like DNA-binding domains"/>
    <property type="match status" value="1"/>
</dbReference>
<gene>
    <name evidence="2" type="ORF">MAXJ12_12812</name>
</gene>
<sequence>MDHNPFDVRALRDRIGWTQDRLARFLGVDRSSISRMENGQALSGPVRRLLALLTEAADNGTADALCPEHQVAAE</sequence>
<dbReference type="Proteomes" id="UP000003250">
    <property type="component" value="Unassembled WGS sequence"/>
</dbReference>
<dbReference type="GO" id="GO:0003677">
    <property type="term" value="F:DNA binding"/>
    <property type="evidence" value="ECO:0007669"/>
    <property type="project" value="InterPro"/>
</dbReference>
<keyword evidence="3" id="KW-1185">Reference proteome</keyword>
<dbReference type="PROSITE" id="PS50943">
    <property type="entry name" value="HTH_CROC1"/>
    <property type="match status" value="1"/>
</dbReference>